<evidence type="ECO:0000313" key="4">
    <source>
        <dbReference type="Proteomes" id="UP001518872"/>
    </source>
</evidence>
<organism evidence="3 4">
    <name type="scientific">Micromonospora humida</name>
    <dbReference type="NCBI Taxonomy" id="2809018"/>
    <lineage>
        <taxon>Bacteria</taxon>
        <taxon>Bacillati</taxon>
        <taxon>Actinomycetota</taxon>
        <taxon>Actinomycetes</taxon>
        <taxon>Micromonosporales</taxon>
        <taxon>Micromonosporaceae</taxon>
        <taxon>Micromonospora</taxon>
    </lineage>
</organism>
<dbReference type="RefSeq" id="WP_204926850.1">
    <property type="nucleotide sequence ID" value="NZ_JAFEUC010000011.1"/>
</dbReference>
<keyword evidence="2" id="KW-0472">Membrane</keyword>
<feature type="region of interest" description="Disordered" evidence="1">
    <location>
        <begin position="89"/>
        <end position="201"/>
    </location>
</feature>
<evidence type="ECO:0000256" key="1">
    <source>
        <dbReference type="SAM" id="MobiDB-lite"/>
    </source>
</evidence>
<accession>A0ABS2IYZ7</accession>
<reference evidence="3 4" key="1">
    <citation type="submission" date="2021-02" db="EMBL/GenBank/DDBJ databases">
        <authorList>
            <person name="Ra J.-S."/>
        </authorList>
    </citation>
    <scope>NUCLEOTIDE SEQUENCE [LARGE SCALE GENOMIC DNA]</scope>
    <source>
        <strain evidence="3 4">MMS20-R1-14</strain>
    </source>
</reference>
<gene>
    <name evidence="3" type="ORF">JQX11_21990</name>
</gene>
<evidence type="ECO:0000313" key="3">
    <source>
        <dbReference type="EMBL" id="MBM7079000.1"/>
    </source>
</evidence>
<feature type="compositionally biased region" description="Low complexity" evidence="1">
    <location>
        <begin position="89"/>
        <end position="123"/>
    </location>
</feature>
<feature type="compositionally biased region" description="Pro residues" evidence="1">
    <location>
        <begin position="174"/>
        <end position="190"/>
    </location>
</feature>
<dbReference type="PRINTS" id="PR01217">
    <property type="entry name" value="PRICHEXTENSN"/>
</dbReference>
<comment type="caution">
    <text evidence="3">The sequence shown here is derived from an EMBL/GenBank/DDBJ whole genome shotgun (WGS) entry which is preliminary data.</text>
</comment>
<feature type="compositionally biased region" description="Low complexity" evidence="1">
    <location>
        <begin position="131"/>
        <end position="173"/>
    </location>
</feature>
<dbReference type="Proteomes" id="UP001518872">
    <property type="component" value="Unassembled WGS sequence"/>
</dbReference>
<evidence type="ECO:0000256" key="2">
    <source>
        <dbReference type="SAM" id="Phobius"/>
    </source>
</evidence>
<dbReference type="EMBL" id="JAFEUC010000011">
    <property type="protein sequence ID" value="MBM7079000.1"/>
    <property type="molecule type" value="Genomic_DNA"/>
</dbReference>
<feature type="transmembrane region" description="Helical" evidence="2">
    <location>
        <begin position="48"/>
        <end position="73"/>
    </location>
</feature>
<keyword evidence="4" id="KW-1185">Reference proteome</keyword>
<keyword evidence="2" id="KW-1133">Transmembrane helix</keyword>
<protein>
    <recommendedName>
        <fullName evidence="5">Serine/threonine protein kinase</fullName>
    </recommendedName>
</protein>
<evidence type="ECO:0008006" key="5">
    <source>
        <dbReference type="Google" id="ProtNLM"/>
    </source>
</evidence>
<proteinExistence type="predicted"/>
<name>A0ABS2IYZ7_9ACTN</name>
<keyword evidence="2" id="KW-0812">Transmembrane</keyword>
<sequence>MTVVDGPTVVLDRTAGPTDGPTALIAAVPPPVPVFVDPSGRRHSRLRWLAYALGLVVLIYSGLVGISFAGGIAPHAVLPFVDEVAQPERSSPSARTATTAPAAPATTTGAVAPSVAPRAPRGSGPAVAPVTPSATGGTVSPSPSPSASRSPSRSPATSTASPRPTRSTPQATTPNPPTPTDEPPALPDPLPGGAEGVRVDG</sequence>